<evidence type="ECO:0000313" key="2">
    <source>
        <dbReference type="EMBL" id="SFA46986.1"/>
    </source>
</evidence>
<proteinExistence type="inferred from homology"/>
<dbReference type="NCBIfam" id="TIGR03561">
    <property type="entry name" value="organ_hyd_perox"/>
    <property type="match status" value="1"/>
</dbReference>
<protein>
    <submittedName>
        <fullName evidence="2">Peroxiredoxin, Ohr subfamily</fullName>
    </submittedName>
</protein>
<evidence type="ECO:0000256" key="1">
    <source>
        <dbReference type="ARBA" id="ARBA00007378"/>
    </source>
</evidence>
<dbReference type="Gene3D" id="2.20.25.10">
    <property type="match status" value="1"/>
</dbReference>
<comment type="similarity">
    <text evidence="1">Belongs to the OsmC/Ohr family.</text>
</comment>
<accession>A0A1I0T7H5</accession>
<organism evidence="2 3">
    <name type="scientific">Pedobacter suwonensis</name>
    <dbReference type="NCBI Taxonomy" id="332999"/>
    <lineage>
        <taxon>Bacteria</taxon>
        <taxon>Pseudomonadati</taxon>
        <taxon>Bacteroidota</taxon>
        <taxon>Sphingobacteriia</taxon>
        <taxon>Sphingobacteriales</taxon>
        <taxon>Sphingobacteriaceae</taxon>
        <taxon>Pedobacter</taxon>
    </lineage>
</organism>
<dbReference type="Pfam" id="PF02566">
    <property type="entry name" value="OsmC"/>
    <property type="match status" value="1"/>
</dbReference>
<dbReference type="InterPro" id="IPR019953">
    <property type="entry name" value="OHR"/>
</dbReference>
<keyword evidence="3" id="KW-1185">Reference proteome</keyword>
<name>A0A1I0T7H5_9SPHI</name>
<dbReference type="Proteomes" id="UP000198836">
    <property type="component" value="Unassembled WGS sequence"/>
</dbReference>
<dbReference type="EMBL" id="FOJM01000006">
    <property type="protein sequence ID" value="SFA46986.1"/>
    <property type="molecule type" value="Genomic_DNA"/>
</dbReference>
<dbReference type="InterPro" id="IPR003718">
    <property type="entry name" value="OsmC/Ohr_fam"/>
</dbReference>
<dbReference type="Gene3D" id="3.30.300.20">
    <property type="match status" value="1"/>
</dbReference>
<evidence type="ECO:0000313" key="3">
    <source>
        <dbReference type="Proteomes" id="UP000198836"/>
    </source>
</evidence>
<reference evidence="3" key="1">
    <citation type="submission" date="2016-10" db="EMBL/GenBank/DDBJ databases">
        <authorList>
            <person name="Varghese N."/>
            <person name="Submissions S."/>
        </authorList>
    </citation>
    <scope>NUCLEOTIDE SEQUENCE [LARGE SCALE GENOMIC DNA]</scope>
    <source>
        <strain evidence="3">DSM 18130</strain>
    </source>
</reference>
<dbReference type="InterPro" id="IPR015946">
    <property type="entry name" value="KH_dom-like_a/b"/>
</dbReference>
<dbReference type="OrthoDB" id="9797508at2"/>
<dbReference type="STRING" id="332999.SAMN04488511_106111"/>
<dbReference type="InterPro" id="IPR036102">
    <property type="entry name" value="OsmC/Ohrsf"/>
</dbReference>
<gene>
    <name evidence="2" type="ORF">SAMN04488511_106111</name>
</gene>
<sequence length="139" mass="14943">MKTLYETSATVTGGRNGKITSENGVLELEVRMPKELGGNGGEYTNPEQLFAAGYAACFDSALNLVMHQDKVKPEEPSSVKASVSLHPDEKGGFKLGVLLQVRIPGIETTQAQQLVEKAHAICPYSNATRGNIDVKLEVI</sequence>
<dbReference type="RefSeq" id="WP_090982575.1">
    <property type="nucleotide sequence ID" value="NZ_FOJM01000006.1"/>
</dbReference>
<dbReference type="SUPFAM" id="SSF82784">
    <property type="entry name" value="OsmC-like"/>
    <property type="match status" value="1"/>
</dbReference>
<dbReference type="GO" id="GO:0006979">
    <property type="term" value="P:response to oxidative stress"/>
    <property type="evidence" value="ECO:0007669"/>
    <property type="project" value="InterPro"/>
</dbReference>
<dbReference type="PANTHER" id="PTHR33797">
    <property type="entry name" value="ORGANIC HYDROPEROXIDE RESISTANCE PROTEIN-LIKE"/>
    <property type="match status" value="1"/>
</dbReference>
<dbReference type="AlphaFoldDB" id="A0A1I0T7H5"/>
<dbReference type="PANTHER" id="PTHR33797:SF2">
    <property type="entry name" value="ORGANIC HYDROPEROXIDE RESISTANCE PROTEIN-LIKE"/>
    <property type="match status" value="1"/>
</dbReference>